<dbReference type="eggNOG" id="COG0845">
    <property type="taxonomic scope" value="Bacteria"/>
</dbReference>
<dbReference type="InterPro" id="IPR058647">
    <property type="entry name" value="BSH_CzcB-like"/>
</dbReference>
<dbReference type="Gene3D" id="1.10.287.470">
    <property type="entry name" value="Helix hairpin bin"/>
    <property type="match status" value="1"/>
</dbReference>
<dbReference type="SUPFAM" id="SSF111369">
    <property type="entry name" value="HlyD-like secretion proteins"/>
    <property type="match status" value="1"/>
</dbReference>
<accession>A0A085BIV2</accession>
<proteinExistence type="inferred from homology"/>
<feature type="domain" description="CusB-like beta-barrel" evidence="2">
    <location>
        <begin position="217"/>
        <end position="289"/>
    </location>
</feature>
<dbReference type="OrthoDB" id="9806939at2"/>
<dbReference type="Pfam" id="PF25989">
    <property type="entry name" value="YknX_C"/>
    <property type="match status" value="1"/>
</dbReference>
<dbReference type="Gene3D" id="2.40.50.100">
    <property type="match status" value="1"/>
</dbReference>
<keyword evidence="6" id="KW-1185">Reference proteome</keyword>
<dbReference type="GO" id="GO:1990281">
    <property type="term" value="C:efflux pump complex"/>
    <property type="evidence" value="ECO:0007669"/>
    <property type="project" value="TreeGrafter"/>
</dbReference>
<name>A0A085BIV2_9FLAO</name>
<dbReference type="RefSeq" id="WP_042279168.1">
    <property type="nucleotide sequence ID" value="NZ_FOFI01000003.1"/>
</dbReference>
<evidence type="ECO:0000259" key="4">
    <source>
        <dbReference type="Pfam" id="PF25989"/>
    </source>
</evidence>
<dbReference type="Pfam" id="PF25954">
    <property type="entry name" value="Beta-barrel_RND_2"/>
    <property type="match status" value="1"/>
</dbReference>
<evidence type="ECO:0000256" key="1">
    <source>
        <dbReference type="ARBA" id="ARBA00009477"/>
    </source>
</evidence>
<organism evidence="5 6">
    <name type="scientific">Epilithonimonas lactis</name>
    <dbReference type="NCBI Taxonomy" id="421072"/>
    <lineage>
        <taxon>Bacteria</taxon>
        <taxon>Pseudomonadati</taxon>
        <taxon>Bacteroidota</taxon>
        <taxon>Flavobacteriia</taxon>
        <taxon>Flavobacteriales</taxon>
        <taxon>Weeksellaceae</taxon>
        <taxon>Chryseobacterium group</taxon>
        <taxon>Epilithonimonas</taxon>
    </lineage>
</organism>
<dbReference type="InterPro" id="IPR058637">
    <property type="entry name" value="YknX-like_C"/>
</dbReference>
<dbReference type="PROSITE" id="PS51257">
    <property type="entry name" value="PROKAR_LIPOPROTEIN"/>
    <property type="match status" value="1"/>
</dbReference>
<dbReference type="Pfam" id="PF25973">
    <property type="entry name" value="BSH_CzcB"/>
    <property type="match status" value="1"/>
</dbReference>
<dbReference type="AlphaFoldDB" id="A0A085BIV2"/>
<comment type="similarity">
    <text evidence="1">Belongs to the membrane fusion protein (MFP) (TC 8.A.1) family.</text>
</comment>
<evidence type="ECO:0000259" key="3">
    <source>
        <dbReference type="Pfam" id="PF25973"/>
    </source>
</evidence>
<dbReference type="PANTHER" id="PTHR30469">
    <property type="entry name" value="MULTIDRUG RESISTANCE PROTEIN MDTA"/>
    <property type="match status" value="1"/>
</dbReference>
<feature type="domain" description="CzcB-like barrel-sandwich hybrid" evidence="3">
    <location>
        <begin position="68"/>
        <end position="202"/>
    </location>
</feature>
<evidence type="ECO:0000313" key="5">
    <source>
        <dbReference type="EMBL" id="KFC22397.1"/>
    </source>
</evidence>
<dbReference type="InterPro" id="IPR058792">
    <property type="entry name" value="Beta-barrel_RND_2"/>
</dbReference>
<protein>
    <submittedName>
        <fullName evidence="5">RND transporter</fullName>
    </submittedName>
</protein>
<dbReference type="Gene3D" id="2.40.30.170">
    <property type="match status" value="1"/>
</dbReference>
<dbReference type="PANTHER" id="PTHR30469:SF37">
    <property type="entry name" value="RAGD PROTEIN"/>
    <property type="match status" value="1"/>
</dbReference>
<comment type="caution">
    <text evidence="5">The sequence shown here is derived from an EMBL/GenBank/DDBJ whole genome shotgun (WGS) entry which is preliminary data.</text>
</comment>
<dbReference type="GO" id="GO:0015562">
    <property type="term" value="F:efflux transmembrane transporter activity"/>
    <property type="evidence" value="ECO:0007669"/>
    <property type="project" value="TreeGrafter"/>
</dbReference>
<gene>
    <name evidence="5" type="ORF">IO89_10725</name>
</gene>
<dbReference type="NCBIfam" id="TIGR01730">
    <property type="entry name" value="RND_mfp"/>
    <property type="match status" value="1"/>
</dbReference>
<dbReference type="Proteomes" id="UP000028623">
    <property type="component" value="Unassembled WGS sequence"/>
</dbReference>
<dbReference type="Gene3D" id="2.40.420.20">
    <property type="match status" value="1"/>
</dbReference>
<evidence type="ECO:0000259" key="2">
    <source>
        <dbReference type="Pfam" id="PF25954"/>
    </source>
</evidence>
<dbReference type="STRING" id="421072.SAMN04488097_2767"/>
<evidence type="ECO:0000313" key="6">
    <source>
        <dbReference type="Proteomes" id="UP000028623"/>
    </source>
</evidence>
<feature type="domain" description="YknX-like C-terminal permuted SH3-like" evidence="4">
    <location>
        <begin position="299"/>
        <end position="360"/>
    </location>
</feature>
<sequence>MKIINKIKYIFIPVVLLGMASCSGEKESKNETKKTVQPARSFVTTEIKLINPTYQISVPGELKPYESVQIFAKVAGFIKKIYVDRGSVVTKGQLLAVLEAPEMNQDYLSDKSSQQKTYTDYLYAKQAFERLQDAASTKGAVADIELDRAKSIMQSSKATYEASKAGTGRSSQMNQYLRITAPFSGVIMDRNLSVGALVGPNSGMALFSIAQKNKLRLTVSLPEKHASSVNEGIVAQFTVNSIPGKNFEAHLSRNSGVISQENRSMTLEFDVPNPGTVLKGGEYAQVQLNLKRSAPTFFVPTKSILQTQSGTFVMTFNDNTVSRVAVKEGITYEKMTEVFGALFGHDKVLVKPSEEIEEGKISTPKKNK</sequence>
<dbReference type="EMBL" id="JPLY01000003">
    <property type="protein sequence ID" value="KFC22397.1"/>
    <property type="molecule type" value="Genomic_DNA"/>
</dbReference>
<reference evidence="5 6" key="1">
    <citation type="submission" date="2014-07" db="EMBL/GenBank/DDBJ databases">
        <title>Epilithonimonas lactis LMG 22401 Genome.</title>
        <authorList>
            <person name="Pipes S.E."/>
            <person name="Stropko S.J."/>
        </authorList>
    </citation>
    <scope>NUCLEOTIDE SEQUENCE [LARGE SCALE GENOMIC DNA]</scope>
    <source>
        <strain evidence="5 6">LMG 24401</strain>
    </source>
</reference>
<dbReference type="InterPro" id="IPR006143">
    <property type="entry name" value="RND_pump_MFP"/>
</dbReference>